<dbReference type="InterPro" id="IPR012340">
    <property type="entry name" value="NA-bd_OB-fold"/>
</dbReference>
<evidence type="ECO:0008006" key="3">
    <source>
        <dbReference type="Google" id="ProtNLM"/>
    </source>
</evidence>
<dbReference type="SUPFAM" id="SSF50249">
    <property type="entry name" value="Nucleic acid-binding proteins"/>
    <property type="match status" value="2"/>
</dbReference>
<dbReference type="FunCoup" id="K3ZNA1">
    <property type="interactions" value="2"/>
</dbReference>
<name>K3ZNA1_SETIT</name>
<proteinExistence type="predicted"/>
<dbReference type="Gene3D" id="2.40.50.140">
    <property type="entry name" value="Nucleic acid-binding proteins"/>
    <property type="match status" value="1"/>
</dbReference>
<dbReference type="PANTHER" id="PTHR47165:SF4">
    <property type="entry name" value="OS03G0429900 PROTEIN"/>
    <property type="match status" value="1"/>
</dbReference>
<evidence type="ECO:0000313" key="2">
    <source>
        <dbReference type="Proteomes" id="UP000004995"/>
    </source>
</evidence>
<dbReference type="Gramene" id="KQK94568">
    <property type="protein sequence ID" value="KQK94568"/>
    <property type="gene ID" value="SETIT_028076mg"/>
</dbReference>
<reference evidence="2" key="1">
    <citation type="journal article" date="2012" name="Nat. Biotechnol.">
        <title>Reference genome sequence of the model plant Setaria.</title>
        <authorList>
            <person name="Bennetzen J.L."/>
            <person name="Schmutz J."/>
            <person name="Wang H."/>
            <person name="Percifield R."/>
            <person name="Hawkins J."/>
            <person name="Pontaroli A.C."/>
            <person name="Estep M."/>
            <person name="Feng L."/>
            <person name="Vaughn J.N."/>
            <person name="Grimwood J."/>
            <person name="Jenkins J."/>
            <person name="Barry K."/>
            <person name="Lindquist E."/>
            <person name="Hellsten U."/>
            <person name="Deshpande S."/>
            <person name="Wang X."/>
            <person name="Wu X."/>
            <person name="Mitros T."/>
            <person name="Triplett J."/>
            <person name="Yang X."/>
            <person name="Ye C.Y."/>
            <person name="Mauro-Herrera M."/>
            <person name="Wang L."/>
            <person name="Li P."/>
            <person name="Sharma M."/>
            <person name="Sharma R."/>
            <person name="Ronald P.C."/>
            <person name="Panaud O."/>
            <person name="Kellogg E.A."/>
            <person name="Brutnell T.P."/>
            <person name="Doust A.N."/>
            <person name="Tuskan G.A."/>
            <person name="Rokhsar D."/>
            <person name="Devos K.M."/>
        </authorList>
    </citation>
    <scope>NUCLEOTIDE SEQUENCE [LARGE SCALE GENOMIC DNA]</scope>
    <source>
        <strain evidence="2">cv. Yugu1</strain>
    </source>
</reference>
<dbReference type="AlphaFoldDB" id="K3ZNA1"/>
<dbReference type="Proteomes" id="UP000004995">
    <property type="component" value="Unassembled WGS sequence"/>
</dbReference>
<dbReference type="EnsemblPlants" id="KQK94568">
    <property type="protein sequence ID" value="KQK94568"/>
    <property type="gene ID" value="SETIT_028076mg"/>
</dbReference>
<protein>
    <recommendedName>
        <fullName evidence="3">Replication protein A OB domain-containing protein</fullName>
    </recommendedName>
</protein>
<sequence>MIVGVSDVTHIRVHSNSIDTPRKVIGLKDLSGLEMKLVLWGNRANEFDAKEVHLLGEETLSGGLACKWYLNEDIVEIDEFFERYRLCLICSDGTTAAEFVLFGRVAQQVVGKTVMSLMENDRIPREIAAIVSQKFIFAVSVSQKSLTQRVVSFQVNGVESFCGRQACTLDIRDYDDVEATKASSFLAMLTPLSNLLHLLGY</sequence>
<keyword evidence="2" id="KW-1185">Reference proteome</keyword>
<dbReference type="InParanoid" id="K3ZNA1"/>
<reference evidence="1" key="2">
    <citation type="submission" date="2018-08" db="UniProtKB">
        <authorList>
            <consortium name="EnsemblPlants"/>
        </authorList>
    </citation>
    <scope>IDENTIFICATION</scope>
    <source>
        <strain evidence="1">Yugu1</strain>
    </source>
</reference>
<dbReference type="HOGENOM" id="CLU_1363512_0_0_1"/>
<dbReference type="EMBL" id="AGNK02004925">
    <property type="status" value="NOT_ANNOTATED_CDS"/>
    <property type="molecule type" value="Genomic_DNA"/>
</dbReference>
<accession>K3ZNA1</accession>
<dbReference type="STRING" id="4555.K3ZNA1"/>
<organism evidence="1 2">
    <name type="scientific">Setaria italica</name>
    <name type="common">Foxtail millet</name>
    <name type="synonym">Panicum italicum</name>
    <dbReference type="NCBI Taxonomy" id="4555"/>
    <lineage>
        <taxon>Eukaryota</taxon>
        <taxon>Viridiplantae</taxon>
        <taxon>Streptophyta</taxon>
        <taxon>Embryophyta</taxon>
        <taxon>Tracheophyta</taxon>
        <taxon>Spermatophyta</taxon>
        <taxon>Magnoliopsida</taxon>
        <taxon>Liliopsida</taxon>
        <taxon>Poales</taxon>
        <taxon>Poaceae</taxon>
        <taxon>PACMAD clade</taxon>
        <taxon>Panicoideae</taxon>
        <taxon>Panicodae</taxon>
        <taxon>Paniceae</taxon>
        <taxon>Cenchrinae</taxon>
        <taxon>Setaria</taxon>
    </lineage>
</organism>
<dbReference type="PANTHER" id="PTHR47165">
    <property type="entry name" value="OS03G0429900 PROTEIN"/>
    <property type="match status" value="1"/>
</dbReference>
<evidence type="ECO:0000313" key="1">
    <source>
        <dbReference type="EnsemblPlants" id="KQK94568"/>
    </source>
</evidence>